<keyword evidence="4 6" id="KW-0238">DNA-binding</keyword>
<keyword evidence="5" id="KW-0804">Transcription</keyword>
<dbReference type="EMBL" id="VNIQ01000004">
    <property type="protein sequence ID" value="TYQ04039.1"/>
    <property type="molecule type" value="Genomic_DNA"/>
</dbReference>
<dbReference type="Gene3D" id="1.10.10.10">
    <property type="entry name" value="Winged helix-like DNA-binding domain superfamily/Winged helix DNA-binding domain"/>
    <property type="match status" value="1"/>
</dbReference>
<dbReference type="Pfam" id="PF00072">
    <property type="entry name" value="Response_reg"/>
    <property type="match status" value="1"/>
</dbReference>
<dbReference type="GO" id="GO:0000976">
    <property type="term" value="F:transcription cis-regulatory region binding"/>
    <property type="evidence" value="ECO:0007669"/>
    <property type="project" value="TreeGrafter"/>
</dbReference>
<dbReference type="InterPro" id="IPR001867">
    <property type="entry name" value="OmpR/PhoB-type_DNA-bd"/>
</dbReference>
<dbReference type="AlphaFoldDB" id="A0A652YPI7"/>
<evidence type="ECO:0000256" key="1">
    <source>
        <dbReference type="ARBA" id="ARBA00022553"/>
    </source>
</evidence>
<dbReference type="InterPro" id="IPR039420">
    <property type="entry name" value="WalR-like"/>
</dbReference>
<dbReference type="GO" id="GO:0005829">
    <property type="term" value="C:cytosol"/>
    <property type="evidence" value="ECO:0007669"/>
    <property type="project" value="TreeGrafter"/>
</dbReference>
<evidence type="ECO:0000256" key="2">
    <source>
        <dbReference type="ARBA" id="ARBA00023012"/>
    </source>
</evidence>
<dbReference type="GO" id="GO:0032993">
    <property type="term" value="C:protein-DNA complex"/>
    <property type="evidence" value="ECO:0007669"/>
    <property type="project" value="TreeGrafter"/>
</dbReference>
<dbReference type="GO" id="GO:0000156">
    <property type="term" value="F:phosphorelay response regulator activity"/>
    <property type="evidence" value="ECO:0007669"/>
    <property type="project" value="TreeGrafter"/>
</dbReference>
<evidence type="ECO:0000256" key="5">
    <source>
        <dbReference type="ARBA" id="ARBA00023163"/>
    </source>
</evidence>
<evidence type="ECO:0000256" key="4">
    <source>
        <dbReference type="ARBA" id="ARBA00023125"/>
    </source>
</evidence>
<dbReference type="InterPro" id="IPR016032">
    <property type="entry name" value="Sig_transdc_resp-reg_C-effctor"/>
</dbReference>
<dbReference type="Pfam" id="PF00486">
    <property type="entry name" value="Trans_reg_C"/>
    <property type="match status" value="1"/>
</dbReference>
<keyword evidence="3" id="KW-0805">Transcription regulation</keyword>
<name>A0A652YPI7_NOCGL</name>
<proteinExistence type="predicted"/>
<accession>A0A652YPI7</accession>
<dbReference type="PROSITE" id="PS51755">
    <property type="entry name" value="OMPR_PHOB"/>
    <property type="match status" value="1"/>
</dbReference>
<evidence type="ECO:0000313" key="6">
    <source>
        <dbReference type="EMBL" id="TYQ04039.1"/>
    </source>
</evidence>
<dbReference type="InterPro" id="IPR036388">
    <property type="entry name" value="WH-like_DNA-bd_sf"/>
</dbReference>
<comment type="caution">
    <text evidence="6">The sequence shown here is derived from an EMBL/GenBank/DDBJ whole genome shotgun (WGS) entry which is preliminary data.</text>
</comment>
<dbReference type="GO" id="GO:0006355">
    <property type="term" value="P:regulation of DNA-templated transcription"/>
    <property type="evidence" value="ECO:0007669"/>
    <property type="project" value="InterPro"/>
</dbReference>
<dbReference type="PROSITE" id="PS50110">
    <property type="entry name" value="RESPONSE_REGULATORY"/>
    <property type="match status" value="1"/>
</dbReference>
<dbReference type="InterPro" id="IPR011006">
    <property type="entry name" value="CheY-like_superfamily"/>
</dbReference>
<dbReference type="InterPro" id="IPR001789">
    <property type="entry name" value="Sig_transdc_resp-reg_receiver"/>
</dbReference>
<dbReference type="SMART" id="SM00448">
    <property type="entry name" value="REC"/>
    <property type="match status" value="1"/>
</dbReference>
<keyword evidence="1" id="KW-0597">Phosphoprotein</keyword>
<organism evidence="6">
    <name type="scientific">Nocardia globerula</name>
    <dbReference type="NCBI Taxonomy" id="1818"/>
    <lineage>
        <taxon>Bacteria</taxon>
        <taxon>Bacillati</taxon>
        <taxon>Actinomycetota</taxon>
        <taxon>Actinomycetes</taxon>
        <taxon>Mycobacteriales</taxon>
        <taxon>Nocardiaceae</taxon>
        <taxon>Nocardia</taxon>
    </lineage>
</organism>
<dbReference type="CDD" id="cd00383">
    <property type="entry name" value="trans_reg_C"/>
    <property type="match status" value="1"/>
</dbReference>
<dbReference type="Gene3D" id="3.40.50.2300">
    <property type="match status" value="1"/>
</dbReference>
<dbReference type="PANTHER" id="PTHR48111">
    <property type="entry name" value="REGULATOR OF RPOS"/>
    <property type="match status" value="1"/>
</dbReference>
<sequence>MSVILAATDQPALAETFGVELERVGHTVHLFASGRNSLDALGTDSFDVAVLDLSLPDIDGFEVARQIRLRSEIPIIMIVESPEDIDDAPPQVASDFAINPLDARSLDSRITSLLRSTPTPQTDKRERHGELTIDRRSMTATIRRRRLDLTRTELRLLLEMSMHPGHVYSRTQLLAKVWGETNSTKTRAVDANIQSLRSKIESDPANPKYIKTVRGFGYRFGPID</sequence>
<dbReference type="SUPFAM" id="SSF52172">
    <property type="entry name" value="CheY-like"/>
    <property type="match status" value="1"/>
</dbReference>
<reference evidence="6" key="1">
    <citation type="submission" date="2019-07" db="EMBL/GenBank/DDBJ databases">
        <title>Genomic Encyclopedia of Type Strains, Phase IV (KMG-IV): sequencing the most valuable type-strain genomes for metagenomic binning, comparative biology and taxonomic classification.</title>
        <authorList>
            <person name="Goeker M."/>
        </authorList>
    </citation>
    <scope>NUCLEOTIDE SEQUENCE</scope>
    <source>
        <strain evidence="6">DSM 44596</strain>
    </source>
</reference>
<evidence type="ECO:0000256" key="3">
    <source>
        <dbReference type="ARBA" id="ARBA00023015"/>
    </source>
</evidence>
<gene>
    <name evidence="6" type="ORF">FNL38_104412</name>
</gene>
<dbReference type="PANTHER" id="PTHR48111:SF21">
    <property type="entry name" value="DNA-BINDING DUAL MASTER TRANSCRIPTIONAL REGULATOR RPAA"/>
    <property type="match status" value="1"/>
</dbReference>
<dbReference type="FunFam" id="1.10.10.10:FF:000018">
    <property type="entry name" value="DNA-binding response regulator ResD"/>
    <property type="match status" value="1"/>
</dbReference>
<keyword evidence="2" id="KW-0902">Two-component regulatory system</keyword>
<protein>
    <submittedName>
        <fullName evidence="6">DNA-binding response OmpR family regulator</fullName>
    </submittedName>
</protein>
<dbReference type="SUPFAM" id="SSF46894">
    <property type="entry name" value="C-terminal effector domain of the bipartite response regulators"/>
    <property type="match status" value="1"/>
</dbReference>
<dbReference type="SMART" id="SM00862">
    <property type="entry name" value="Trans_reg_C"/>
    <property type="match status" value="1"/>
</dbReference>